<name>A0AB38I449_9HYPH</name>
<evidence type="ECO:0008006" key="3">
    <source>
        <dbReference type="Google" id="ProtNLM"/>
    </source>
</evidence>
<comment type="caution">
    <text evidence="1">The sequence shown here is derived from an EMBL/GenBank/DDBJ whole genome shotgun (WGS) entry which is preliminary data.</text>
</comment>
<dbReference type="EMBL" id="SIMR01000001">
    <property type="protein sequence ID" value="TBC15408.1"/>
    <property type="molecule type" value="Genomic_DNA"/>
</dbReference>
<reference evidence="1 2" key="1">
    <citation type="submission" date="2019-02" db="EMBL/GenBank/DDBJ databases">
        <title>The genomic architecture of introgression among sibling species of bacteria.</title>
        <authorList>
            <person name="Cavassim M.I.A."/>
            <person name="Moeskjaer S."/>
            <person name="Moslemi C."/>
            <person name="Fields B."/>
            <person name="Bachmann A."/>
            <person name="Vilhjalmsson B."/>
            <person name="Schierup M.H."/>
            <person name="Young J.P.W."/>
            <person name="Andersen S.U."/>
        </authorList>
    </citation>
    <scope>NUCLEOTIDE SEQUENCE [LARGE SCALE GENOMIC DNA]</scope>
    <source>
        <strain evidence="1 2">SM92</strain>
    </source>
</reference>
<proteinExistence type="predicted"/>
<dbReference type="Proteomes" id="UP000294215">
    <property type="component" value="Unassembled WGS sequence"/>
</dbReference>
<sequence length="133" mass="14437">MTRDDAVDAILDATIGLEVLLGDQENQALSYKLRLRAGALARLSGTRKPADVVASVKKIYEVRSAIVHGLKTKKPKKRLLEPEAEPFAAERAAAADMLRFAIDLLLEHPVYLDPLKIDADLLIEPAVPEGQGG</sequence>
<gene>
    <name evidence="1" type="ORF">ELH40_10955</name>
</gene>
<evidence type="ECO:0000313" key="1">
    <source>
        <dbReference type="EMBL" id="TBC15408.1"/>
    </source>
</evidence>
<dbReference type="RefSeq" id="WP_130700004.1">
    <property type="nucleotide sequence ID" value="NZ_SIMK01000001.1"/>
</dbReference>
<accession>A0AB38I449</accession>
<organism evidence="1 2">
    <name type="scientific">Rhizobium ruizarguesonis</name>
    <dbReference type="NCBI Taxonomy" id="2081791"/>
    <lineage>
        <taxon>Bacteria</taxon>
        <taxon>Pseudomonadati</taxon>
        <taxon>Pseudomonadota</taxon>
        <taxon>Alphaproteobacteria</taxon>
        <taxon>Hyphomicrobiales</taxon>
        <taxon>Rhizobiaceae</taxon>
        <taxon>Rhizobium/Agrobacterium group</taxon>
        <taxon>Rhizobium</taxon>
    </lineage>
</organism>
<protein>
    <recommendedName>
        <fullName evidence="3">Apea-like HEPN domain-containing protein</fullName>
    </recommendedName>
</protein>
<dbReference type="AlphaFoldDB" id="A0AB38I449"/>
<evidence type="ECO:0000313" key="2">
    <source>
        <dbReference type="Proteomes" id="UP000294215"/>
    </source>
</evidence>